<dbReference type="InterPro" id="IPR001314">
    <property type="entry name" value="Peptidase_S1A"/>
</dbReference>
<evidence type="ECO:0000313" key="5">
    <source>
        <dbReference type="EMBL" id="KAL0480186.1"/>
    </source>
</evidence>
<dbReference type="Proteomes" id="UP001431209">
    <property type="component" value="Unassembled WGS sequence"/>
</dbReference>
<accession>A0AAW2YTP6</accession>
<sequence>MTGILPVLYLLLIIYAVYANTKDQNKQLIAGGTLANPGDLPHQVLLYYQDPDTLTQKTCGGAMINSQWIMTAAHCFETSTDASKYFVIAGETNIVNKVRHRVTKIVRHPNFIVKQNINDIALAKLDTTLQETSTLKYVNIPNTISNLNTGNLLWISGWGVFMDGTVPNDLYKAQIPLQPQTFCTDYFYAQNYSPSYFICAGDGLGKDSCQGDSGGSIVQKDNINDTRWTSYGITSYGPTGCGDKGSVGAYARVDIHSQWINATALISSASHHISHVTTITLILLCCVILNF</sequence>
<reference evidence="5 6" key="1">
    <citation type="submission" date="2024-03" db="EMBL/GenBank/DDBJ databases">
        <title>The Acrasis kona genome and developmental transcriptomes reveal deep origins of eukaryotic multicellular pathways.</title>
        <authorList>
            <person name="Sheikh S."/>
            <person name="Fu C.-J."/>
            <person name="Brown M.W."/>
            <person name="Baldauf S.L."/>
        </authorList>
    </citation>
    <scope>NUCLEOTIDE SEQUENCE [LARGE SCALE GENOMIC DNA]</scope>
    <source>
        <strain evidence="5 6">ATCC MYA-3509</strain>
    </source>
</reference>
<feature type="chain" id="PRO_5043677333" evidence="3">
    <location>
        <begin position="20"/>
        <end position="291"/>
    </location>
</feature>
<keyword evidence="6" id="KW-1185">Reference proteome</keyword>
<dbReference type="SMART" id="SM00020">
    <property type="entry name" value="Tryp_SPc"/>
    <property type="match status" value="1"/>
</dbReference>
<dbReference type="AlphaFoldDB" id="A0AAW2YTP6"/>
<dbReference type="InterPro" id="IPR033116">
    <property type="entry name" value="TRYPSIN_SER"/>
</dbReference>
<proteinExistence type="predicted"/>
<evidence type="ECO:0000259" key="4">
    <source>
        <dbReference type="PROSITE" id="PS50240"/>
    </source>
</evidence>
<evidence type="ECO:0000256" key="2">
    <source>
        <dbReference type="RuleBase" id="RU363034"/>
    </source>
</evidence>
<feature type="domain" description="Peptidase S1" evidence="4">
    <location>
        <begin position="29"/>
        <end position="265"/>
    </location>
</feature>
<protein>
    <submittedName>
        <fullName evidence="5">Tmprss2</fullName>
    </submittedName>
</protein>
<keyword evidence="1" id="KW-1015">Disulfide bond</keyword>
<keyword evidence="2" id="KW-0378">Hydrolase</keyword>
<feature type="signal peptide" evidence="3">
    <location>
        <begin position="1"/>
        <end position="19"/>
    </location>
</feature>
<evidence type="ECO:0000256" key="1">
    <source>
        <dbReference type="ARBA" id="ARBA00023157"/>
    </source>
</evidence>
<dbReference type="InterPro" id="IPR009003">
    <property type="entry name" value="Peptidase_S1_PA"/>
</dbReference>
<dbReference type="EMBL" id="JAOPGA020000639">
    <property type="protein sequence ID" value="KAL0480186.1"/>
    <property type="molecule type" value="Genomic_DNA"/>
</dbReference>
<dbReference type="PANTHER" id="PTHR24252:SF10">
    <property type="entry name" value="SERINE PROTEASE 56"/>
    <property type="match status" value="1"/>
</dbReference>
<dbReference type="PRINTS" id="PR00722">
    <property type="entry name" value="CHYMOTRYPSIN"/>
</dbReference>
<keyword evidence="3" id="KW-0732">Signal</keyword>
<comment type="caution">
    <text evidence="5">The sequence shown here is derived from an EMBL/GenBank/DDBJ whole genome shotgun (WGS) entry which is preliminary data.</text>
</comment>
<dbReference type="PANTHER" id="PTHR24252">
    <property type="entry name" value="ACROSIN-RELATED"/>
    <property type="match status" value="1"/>
</dbReference>
<dbReference type="PROSITE" id="PS00135">
    <property type="entry name" value="TRYPSIN_SER"/>
    <property type="match status" value="1"/>
</dbReference>
<dbReference type="InterPro" id="IPR018114">
    <property type="entry name" value="TRYPSIN_HIS"/>
</dbReference>
<dbReference type="FunFam" id="2.40.10.10:FF:000068">
    <property type="entry name" value="transmembrane protease serine 2"/>
    <property type="match status" value="1"/>
</dbReference>
<dbReference type="PROSITE" id="PS00134">
    <property type="entry name" value="TRYPSIN_HIS"/>
    <property type="match status" value="1"/>
</dbReference>
<dbReference type="GO" id="GO:0006508">
    <property type="term" value="P:proteolysis"/>
    <property type="evidence" value="ECO:0007669"/>
    <property type="project" value="UniProtKB-KW"/>
</dbReference>
<evidence type="ECO:0000313" key="6">
    <source>
        <dbReference type="Proteomes" id="UP001431209"/>
    </source>
</evidence>
<dbReference type="Gene3D" id="2.40.10.10">
    <property type="entry name" value="Trypsin-like serine proteases"/>
    <property type="match status" value="1"/>
</dbReference>
<evidence type="ECO:0000256" key="3">
    <source>
        <dbReference type="SAM" id="SignalP"/>
    </source>
</evidence>
<dbReference type="CDD" id="cd00190">
    <property type="entry name" value="Tryp_SPc"/>
    <property type="match status" value="1"/>
</dbReference>
<dbReference type="InterPro" id="IPR001254">
    <property type="entry name" value="Trypsin_dom"/>
</dbReference>
<gene>
    <name evidence="5" type="ORF">AKO1_007231</name>
</gene>
<dbReference type="Pfam" id="PF00089">
    <property type="entry name" value="Trypsin"/>
    <property type="match status" value="1"/>
</dbReference>
<keyword evidence="2" id="KW-0645">Protease</keyword>
<name>A0AAW2YTP6_9EUKA</name>
<dbReference type="InterPro" id="IPR043504">
    <property type="entry name" value="Peptidase_S1_PA_chymotrypsin"/>
</dbReference>
<dbReference type="SUPFAM" id="SSF50494">
    <property type="entry name" value="Trypsin-like serine proteases"/>
    <property type="match status" value="1"/>
</dbReference>
<keyword evidence="2" id="KW-0720">Serine protease</keyword>
<dbReference type="GO" id="GO:0004252">
    <property type="term" value="F:serine-type endopeptidase activity"/>
    <property type="evidence" value="ECO:0007669"/>
    <property type="project" value="InterPro"/>
</dbReference>
<organism evidence="5 6">
    <name type="scientific">Acrasis kona</name>
    <dbReference type="NCBI Taxonomy" id="1008807"/>
    <lineage>
        <taxon>Eukaryota</taxon>
        <taxon>Discoba</taxon>
        <taxon>Heterolobosea</taxon>
        <taxon>Tetramitia</taxon>
        <taxon>Eutetramitia</taxon>
        <taxon>Acrasidae</taxon>
        <taxon>Acrasis</taxon>
    </lineage>
</organism>
<dbReference type="PROSITE" id="PS50240">
    <property type="entry name" value="TRYPSIN_DOM"/>
    <property type="match status" value="1"/>
</dbReference>